<feature type="region of interest" description="Disordered" evidence="1">
    <location>
        <begin position="1"/>
        <end position="26"/>
    </location>
</feature>
<proteinExistence type="predicted"/>
<comment type="caution">
    <text evidence="2">The sequence shown here is derived from an EMBL/GenBank/DDBJ whole genome shotgun (WGS) entry which is preliminary data.</text>
</comment>
<evidence type="ECO:0000313" key="2">
    <source>
        <dbReference type="EMBL" id="MBA8078457.1"/>
    </source>
</evidence>
<dbReference type="EMBL" id="JABXRP010000001">
    <property type="protein sequence ID" value="MBA8078457.1"/>
    <property type="molecule type" value="Genomic_DNA"/>
</dbReference>
<protein>
    <submittedName>
        <fullName evidence="2">Uncharacterized protein</fullName>
    </submittedName>
</protein>
<organism evidence="2 3">
    <name type="scientific">Enterobacter asburiae</name>
    <dbReference type="NCBI Taxonomy" id="61645"/>
    <lineage>
        <taxon>Bacteria</taxon>
        <taxon>Pseudomonadati</taxon>
        <taxon>Pseudomonadota</taxon>
        <taxon>Gammaproteobacteria</taxon>
        <taxon>Enterobacterales</taxon>
        <taxon>Enterobacteriaceae</taxon>
        <taxon>Enterobacter</taxon>
        <taxon>Enterobacter cloacae complex</taxon>
    </lineage>
</organism>
<feature type="compositionally biased region" description="Polar residues" evidence="1">
    <location>
        <begin position="1"/>
        <end position="12"/>
    </location>
</feature>
<dbReference type="RefSeq" id="WP_182383673.1">
    <property type="nucleotide sequence ID" value="NZ_JABXQT010000001.1"/>
</dbReference>
<dbReference type="AlphaFoldDB" id="A0A7W3DGR5"/>
<dbReference type="Proteomes" id="UP000533461">
    <property type="component" value="Unassembled WGS sequence"/>
</dbReference>
<reference evidence="2 3" key="1">
    <citation type="submission" date="2020-06" db="EMBL/GenBank/DDBJ databases">
        <title>REHAB project genomes.</title>
        <authorList>
            <person name="Shaw L.P."/>
        </authorList>
    </citation>
    <scope>NUCLEOTIDE SEQUENCE [LARGE SCALE GENOMIC DNA]</scope>
    <source>
        <strain evidence="2 3">RHBSTW-00074</strain>
    </source>
</reference>
<name>A0A7W3DGR5_ENTAS</name>
<accession>A0A7W3DGR5</accession>
<sequence length="61" mass="6746">MAVTVRTETVKQMCQHRDNGHRGRKAPATVVPASWKLTPQQQAFIDVFAEDEPGDAANLLI</sequence>
<evidence type="ECO:0000256" key="1">
    <source>
        <dbReference type="SAM" id="MobiDB-lite"/>
    </source>
</evidence>
<evidence type="ECO:0000313" key="3">
    <source>
        <dbReference type="Proteomes" id="UP000533461"/>
    </source>
</evidence>
<gene>
    <name evidence="2" type="ORF">HV056_18200</name>
</gene>